<evidence type="ECO:0000313" key="1">
    <source>
        <dbReference type="EMBL" id="MPM80617.1"/>
    </source>
</evidence>
<reference evidence="1" key="1">
    <citation type="submission" date="2019-08" db="EMBL/GenBank/DDBJ databases">
        <authorList>
            <person name="Kucharzyk K."/>
            <person name="Murdoch R.W."/>
            <person name="Higgins S."/>
            <person name="Loffler F."/>
        </authorList>
    </citation>
    <scope>NUCLEOTIDE SEQUENCE</scope>
</reference>
<name>A0A645CUL2_9ZZZZ</name>
<proteinExistence type="predicted"/>
<accession>A0A645CUL2</accession>
<organism evidence="1">
    <name type="scientific">bioreactor metagenome</name>
    <dbReference type="NCBI Taxonomy" id="1076179"/>
    <lineage>
        <taxon>unclassified sequences</taxon>
        <taxon>metagenomes</taxon>
        <taxon>ecological metagenomes</taxon>
    </lineage>
</organism>
<comment type="caution">
    <text evidence="1">The sequence shown here is derived from an EMBL/GenBank/DDBJ whole genome shotgun (WGS) entry which is preliminary data.</text>
</comment>
<dbReference type="EMBL" id="VSSQ01030190">
    <property type="protein sequence ID" value="MPM80617.1"/>
    <property type="molecule type" value="Genomic_DNA"/>
</dbReference>
<gene>
    <name evidence="1" type="ORF">SDC9_127667</name>
</gene>
<evidence type="ECO:0008006" key="2">
    <source>
        <dbReference type="Google" id="ProtNLM"/>
    </source>
</evidence>
<protein>
    <recommendedName>
        <fullName evidence="2">HTH cro/C1-type domain-containing protein</fullName>
    </recommendedName>
</protein>
<dbReference type="AlphaFoldDB" id="A0A645CUL2"/>
<sequence>MTDSKRLLFYMRISNTAAWQLAEKLNITTKELDEKLNNQMDFTVSEIRITCEVLNIPINERSKVFFYEC</sequence>